<dbReference type="AlphaFoldDB" id="A0AAX1WJ10"/>
<organism evidence="1 2">
    <name type="scientific">Enterobacter roggenkampii</name>
    <dbReference type="NCBI Taxonomy" id="1812935"/>
    <lineage>
        <taxon>Bacteria</taxon>
        <taxon>Pseudomonadati</taxon>
        <taxon>Pseudomonadota</taxon>
        <taxon>Gammaproteobacteria</taxon>
        <taxon>Enterobacterales</taxon>
        <taxon>Enterobacteriaceae</taxon>
        <taxon>Enterobacter</taxon>
        <taxon>Enterobacter cloacae complex</taxon>
    </lineage>
</organism>
<reference evidence="1 2" key="1">
    <citation type="submission" date="2018-10" db="EMBL/GenBank/DDBJ databases">
        <authorList>
            <person name="Vanduin D."/>
            <person name="Fouts D."/>
            <person name="Wright M."/>
            <person name="Sutton G."/>
            <person name="Nguyen K."/>
            <person name="Kreiswirth B."/>
            <person name="Chen L."/>
            <person name="Rojas L."/>
            <person name="Hujer A."/>
            <person name="Hujer K."/>
            <person name="Bonomo R."/>
            <person name="Adams M."/>
        </authorList>
    </citation>
    <scope>NUCLEOTIDE SEQUENCE [LARGE SCALE GENOMIC DNA]</scope>
    <source>
        <strain evidence="1 2">CRK0054</strain>
    </source>
</reference>
<comment type="caution">
    <text evidence="1">The sequence shown here is derived from an EMBL/GenBank/DDBJ whole genome shotgun (WGS) entry which is preliminary data.</text>
</comment>
<dbReference type="EMBL" id="NEYZ02000049">
    <property type="protein sequence ID" value="RNT42243.1"/>
    <property type="molecule type" value="Genomic_DNA"/>
</dbReference>
<name>A0AAX1WJ10_9ENTR</name>
<proteinExistence type="predicted"/>
<accession>A0AAX1WJ10</accession>
<sequence length="79" mass="8509">MWLMKTLLTSGCTNQRGAGHDVTTGFSSFQRSPFKYVAGSNLSNPSCCALALIRMSSASSVAKSSGVPWLDFFHSLNFV</sequence>
<gene>
    <name evidence="1" type="ORF">B9059_011705</name>
</gene>
<evidence type="ECO:0000313" key="1">
    <source>
        <dbReference type="EMBL" id="RNT42243.1"/>
    </source>
</evidence>
<evidence type="ECO:0000313" key="2">
    <source>
        <dbReference type="Proteomes" id="UP000286098"/>
    </source>
</evidence>
<dbReference type="Proteomes" id="UP000286098">
    <property type="component" value="Unassembled WGS sequence"/>
</dbReference>
<protein>
    <submittedName>
        <fullName evidence="1">Uncharacterized protein</fullName>
    </submittedName>
</protein>